<evidence type="ECO:0000313" key="2">
    <source>
        <dbReference type="Proteomes" id="UP000189681"/>
    </source>
</evidence>
<gene>
    <name evidence="1" type="ORF">AYP45_13660</name>
</gene>
<proteinExistence type="predicted"/>
<dbReference type="AlphaFoldDB" id="A0A1V4ARF6"/>
<organism evidence="1 2">
    <name type="scientific">Candidatus Brocadia carolinensis</name>
    <dbReference type="NCBI Taxonomy" id="1004156"/>
    <lineage>
        <taxon>Bacteria</taxon>
        <taxon>Pseudomonadati</taxon>
        <taxon>Planctomycetota</taxon>
        <taxon>Candidatus Brocadiia</taxon>
        <taxon>Candidatus Brocadiales</taxon>
        <taxon>Candidatus Brocadiaceae</taxon>
        <taxon>Candidatus Brocadia</taxon>
    </lineage>
</organism>
<dbReference type="EMBL" id="AYTS01000126">
    <property type="protein sequence ID" value="OOP55681.1"/>
    <property type="molecule type" value="Genomic_DNA"/>
</dbReference>
<name>A0A1V4ARF6_9BACT</name>
<comment type="caution">
    <text evidence="1">The sequence shown here is derived from an EMBL/GenBank/DDBJ whole genome shotgun (WGS) entry which is preliminary data.</text>
</comment>
<sequence>MPKDEKLNELIGIVKNIGKIYDDESMRVEIDFDFNDGLILIKYQDSHAEQKTCIINSHNKTISGIDTTKFWLPDYSHEQTANRKLLQFLQTNGYSLSTIQYRKKDIRK</sequence>
<accession>A0A1V4ARF6</accession>
<evidence type="ECO:0000313" key="1">
    <source>
        <dbReference type="EMBL" id="OOP55681.1"/>
    </source>
</evidence>
<dbReference type="Proteomes" id="UP000189681">
    <property type="component" value="Unassembled WGS sequence"/>
</dbReference>
<protein>
    <submittedName>
        <fullName evidence="1">Uncharacterized protein</fullName>
    </submittedName>
</protein>
<reference evidence="1 2" key="1">
    <citation type="journal article" date="2017" name="Water Res.">
        <title>Discovery and metagenomic analysis of an anammox bacterial enrichment related to Candidatus "Brocadia caroliniensis" in a full-scale glycerol-fed nitritation-denitritation separate centrate treatment process.</title>
        <authorList>
            <person name="Park H."/>
            <person name="Brotto A.C."/>
            <person name="van Loosdrecht M.C."/>
            <person name="Chandran K."/>
        </authorList>
    </citation>
    <scope>NUCLEOTIDE SEQUENCE [LARGE SCALE GENOMIC DNA]</scope>
    <source>
        <strain evidence="1">26THWARD</strain>
    </source>
</reference>